<dbReference type="Pfam" id="PF00852">
    <property type="entry name" value="Glyco_transf_10"/>
    <property type="match status" value="1"/>
</dbReference>
<dbReference type="SUPFAM" id="SSF53756">
    <property type="entry name" value="UDP-Glycosyltransferase/glycogen phosphorylase"/>
    <property type="match status" value="1"/>
</dbReference>
<dbReference type="OrthoDB" id="9791032at2"/>
<evidence type="ECO:0000256" key="2">
    <source>
        <dbReference type="ARBA" id="ARBA00022676"/>
    </source>
</evidence>
<organism evidence="5 6">
    <name type="scientific">Candidatus Criblamydia sequanensis CRIB-18</name>
    <dbReference type="NCBI Taxonomy" id="1437425"/>
    <lineage>
        <taxon>Bacteria</taxon>
        <taxon>Pseudomonadati</taxon>
        <taxon>Chlamydiota</taxon>
        <taxon>Chlamydiia</taxon>
        <taxon>Parachlamydiales</taxon>
        <taxon>Candidatus Criblamydiaceae</taxon>
        <taxon>Candidatus Criblamydia</taxon>
    </lineage>
</organism>
<dbReference type="PANTHER" id="PTHR11929:SF194">
    <property type="entry name" value="ALPHA-(1,3)-FUCOSYLTRANSFERASE 10"/>
    <property type="match status" value="1"/>
</dbReference>
<accession>A0A090D0R0</accession>
<gene>
    <name evidence="5" type="ORF">CSEC_0617</name>
</gene>
<dbReference type="PANTHER" id="PTHR11929">
    <property type="entry name" value="ALPHA- 1,3 -FUCOSYLTRANSFERASE"/>
    <property type="match status" value="1"/>
</dbReference>
<dbReference type="InterPro" id="IPR001503">
    <property type="entry name" value="Glyco_trans_10"/>
</dbReference>
<evidence type="ECO:0000313" key="5">
    <source>
        <dbReference type="EMBL" id="CDR33450.1"/>
    </source>
</evidence>
<name>A0A090D0R0_9BACT</name>
<reference evidence="5" key="1">
    <citation type="submission" date="2013-12" db="EMBL/GenBank/DDBJ databases">
        <authorList>
            <person name="Linke B."/>
        </authorList>
    </citation>
    <scope>NUCLEOTIDE SEQUENCE [LARGE SCALE GENOMIC DNA]</scope>
    <source>
        <strain evidence="5">CRIB-18</strain>
    </source>
</reference>
<evidence type="ECO:0000313" key="6">
    <source>
        <dbReference type="Proteomes" id="UP000031552"/>
    </source>
</evidence>
<evidence type="ECO:0000256" key="3">
    <source>
        <dbReference type="ARBA" id="ARBA00022679"/>
    </source>
</evidence>
<dbReference type="EMBL" id="CCEJ010000003">
    <property type="protein sequence ID" value="CDR33450.1"/>
    <property type="molecule type" value="Genomic_DNA"/>
</dbReference>
<proteinExistence type="inferred from homology"/>
<comment type="caution">
    <text evidence="5">The sequence shown here is derived from an EMBL/GenBank/DDBJ whole genome shotgun (WGS) entry which is preliminary data.</text>
</comment>
<keyword evidence="3" id="KW-0808">Transferase</keyword>
<comment type="similarity">
    <text evidence="1">Belongs to the glycosyltransferase 10 family.</text>
</comment>
<sequence length="373" mass="44477">MLFLSSPLTRLFLIALFFCNSYPIDAKMFRIIPWWQTFSEDTSFFVDPVAWPPVALPLRNNLEKLGHEITTLHSLEELEKTDYLITFHFPYLESSKGILTLAEKKNVLYLWETPIYTPEAFKKKAHRSFSKIFTWDDSLVDNKRYFKFFYPSLKTPMRKDLKPFKDRKFCTLVATYRTSERKKELHTMRNRLVSYFEKFFPDKFDLYGRFWPSGPNGYKTFKGQAGDKFELLNNYKFYICYENSVFDGYITEKIFDCFYSGCIPIYYGAPDISDYIPEGCYIDKRKFPSEESLVKFLNNMEEETYLEYLKNIKNYLNSEKSHLFSVNYFMHQLLSTLLPKYNKDLIFTKEEQTLNEKTDRLSKKLTAAKHGKK</sequence>
<reference evidence="5" key="2">
    <citation type="submission" date="2014-09" db="EMBL/GenBank/DDBJ databases">
        <title>Criblamydia sequanensis harbors a mega-plasmid encoding arsenite resistance.</title>
        <authorList>
            <person name="Bertelli C."/>
            <person name="Goesmann A."/>
            <person name="Greub G."/>
        </authorList>
    </citation>
    <scope>NUCLEOTIDE SEQUENCE [LARGE SCALE GENOMIC DNA]</scope>
    <source>
        <strain evidence="5">CRIB-18</strain>
    </source>
</reference>
<keyword evidence="2" id="KW-0328">Glycosyltransferase</keyword>
<dbReference type="AlphaFoldDB" id="A0A090D0R0"/>
<evidence type="ECO:0000259" key="4">
    <source>
        <dbReference type="Pfam" id="PF00852"/>
    </source>
</evidence>
<feature type="domain" description="Fucosyltransferase C-terminal" evidence="4">
    <location>
        <begin position="171"/>
        <end position="315"/>
    </location>
</feature>
<dbReference type="eggNOG" id="COG0457">
    <property type="taxonomic scope" value="Bacteria"/>
</dbReference>
<dbReference type="Proteomes" id="UP000031552">
    <property type="component" value="Unassembled WGS sequence"/>
</dbReference>
<dbReference type="InterPro" id="IPR038577">
    <property type="entry name" value="GT10-like_C_sf"/>
</dbReference>
<keyword evidence="6" id="KW-1185">Reference proteome</keyword>
<dbReference type="GO" id="GO:0016020">
    <property type="term" value="C:membrane"/>
    <property type="evidence" value="ECO:0007669"/>
    <property type="project" value="InterPro"/>
</dbReference>
<evidence type="ECO:0000256" key="1">
    <source>
        <dbReference type="ARBA" id="ARBA00008919"/>
    </source>
</evidence>
<dbReference type="GO" id="GO:0008417">
    <property type="term" value="F:fucosyltransferase activity"/>
    <property type="evidence" value="ECO:0007669"/>
    <property type="project" value="InterPro"/>
</dbReference>
<dbReference type="InterPro" id="IPR055270">
    <property type="entry name" value="Glyco_tran_10_C"/>
</dbReference>
<dbReference type="Gene3D" id="3.40.50.11660">
    <property type="entry name" value="Glycosyl transferase family 10, C-terminal domain"/>
    <property type="match status" value="1"/>
</dbReference>
<protein>
    <submittedName>
        <fullName evidence="5">Glycosyltransferase</fullName>
    </submittedName>
</protein>
<dbReference type="STRING" id="1437425.CSEC_0617"/>